<name>A0AAE0B391_9ROSI</name>
<organism evidence="1 2">
    <name type="scientific">Dipteronia sinensis</name>
    <dbReference type="NCBI Taxonomy" id="43782"/>
    <lineage>
        <taxon>Eukaryota</taxon>
        <taxon>Viridiplantae</taxon>
        <taxon>Streptophyta</taxon>
        <taxon>Embryophyta</taxon>
        <taxon>Tracheophyta</taxon>
        <taxon>Spermatophyta</taxon>
        <taxon>Magnoliopsida</taxon>
        <taxon>eudicotyledons</taxon>
        <taxon>Gunneridae</taxon>
        <taxon>Pentapetalae</taxon>
        <taxon>rosids</taxon>
        <taxon>malvids</taxon>
        <taxon>Sapindales</taxon>
        <taxon>Sapindaceae</taxon>
        <taxon>Hippocastanoideae</taxon>
        <taxon>Acereae</taxon>
        <taxon>Dipteronia</taxon>
    </lineage>
</organism>
<sequence length="85" mass="9790">MLWVVEAEEEEEEEVAEGRRRSHRKHRRGTAVISARKLVAGLWRLQVSDNVAGGGRESLDRFVWVSEREERDFGLNSLIDDVLSL</sequence>
<evidence type="ECO:0000313" key="1">
    <source>
        <dbReference type="EMBL" id="KAK3228567.1"/>
    </source>
</evidence>
<reference evidence="1" key="1">
    <citation type="journal article" date="2023" name="Plant J.">
        <title>Genome sequences and population genomics provide insights into the demographic history, inbreeding, and mutation load of two 'living fossil' tree species of Dipteronia.</title>
        <authorList>
            <person name="Feng Y."/>
            <person name="Comes H.P."/>
            <person name="Chen J."/>
            <person name="Zhu S."/>
            <person name="Lu R."/>
            <person name="Zhang X."/>
            <person name="Li P."/>
            <person name="Qiu J."/>
            <person name="Olsen K.M."/>
            <person name="Qiu Y."/>
        </authorList>
    </citation>
    <scope>NUCLEOTIDE SEQUENCE</scope>
    <source>
        <strain evidence="1">NBL</strain>
    </source>
</reference>
<protein>
    <submittedName>
        <fullName evidence="1">Uncharacterized protein</fullName>
    </submittedName>
</protein>
<accession>A0AAE0B391</accession>
<dbReference type="EMBL" id="JANJYJ010000001">
    <property type="protein sequence ID" value="KAK3228567.1"/>
    <property type="molecule type" value="Genomic_DNA"/>
</dbReference>
<evidence type="ECO:0000313" key="2">
    <source>
        <dbReference type="Proteomes" id="UP001281410"/>
    </source>
</evidence>
<comment type="caution">
    <text evidence="1">The sequence shown here is derived from an EMBL/GenBank/DDBJ whole genome shotgun (WGS) entry which is preliminary data.</text>
</comment>
<gene>
    <name evidence="1" type="ORF">Dsin_000448</name>
</gene>
<keyword evidence="2" id="KW-1185">Reference proteome</keyword>
<dbReference type="Proteomes" id="UP001281410">
    <property type="component" value="Unassembled WGS sequence"/>
</dbReference>
<proteinExistence type="predicted"/>
<dbReference type="AlphaFoldDB" id="A0AAE0B391"/>